<gene>
    <name evidence="2" type="ORF">BBK36DRAFT_1204025</name>
</gene>
<dbReference type="EMBL" id="KZ680215">
    <property type="protein sequence ID" value="PTB65051.1"/>
    <property type="molecule type" value="Genomic_DNA"/>
</dbReference>
<sequence length="204" mass="22652">MASSLGNPGKTEKRGKGETDAEKEAALWTATALSMSEPGSTWQETEHKNKEGSISIIVNIISINGAKCPTPAAPLMRELQIANAICINMDGRHEILLALSGCTSPSCTRYLWLNSRLGPHRIAAPQGKVLNALVRSSVWTSFTSLGDFAQMYLWRRHRLTLASLWKQIRFGSLEMESYERGINVQAHRQRLHVQVAPNLRFIAI</sequence>
<dbReference type="GeneID" id="36605412"/>
<dbReference type="Proteomes" id="UP000241546">
    <property type="component" value="Unassembled WGS sequence"/>
</dbReference>
<dbReference type="AlphaFoldDB" id="A0A2T4B763"/>
<evidence type="ECO:0000313" key="3">
    <source>
        <dbReference type="Proteomes" id="UP000241546"/>
    </source>
</evidence>
<accession>A0A2T4B763</accession>
<protein>
    <submittedName>
        <fullName evidence="2">Uncharacterized protein</fullName>
    </submittedName>
</protein>
<evidence type="ECO:0000313" key="2">
    <source>
        <dbReference type="EMBL" id="PTB65051.1"/>
    </source>
</evidence>
<proteinExistence type="predicted"/>
<reference evidence="3" key="1">
    <citation type="submission" date="2016-07" db="EMBL/GenBank/DDBJ databases">
        <title>Multiple horizontal gene transfer events from other fungi enriched the ability of initially mycotrophic Trichoderma (Ascomycota) to feed on dead plant biomass.</title>
        <authorList>
            <consortium name="DOE Joint Genome Institute"/>
            <person name="Atanasova L."/>
            <person name="Chenthamara K."/>
            <person name="Zhang J."/>
            <person name="Grujic M."/>
            <person name="Henrissat B."/>
            <person name="Kuo A."/>
            <person name="Aerts A."/>
            <person name="Salamov A."/>
            <person name="Lipzen A."/>
            <person name="Labutti K."/>
            <person name="Barry K."/>
            <person name="Miao Y."/>
            <person name="Rahimi M.J."/>
            <person name="Shen Q."/>
            <person name="Grigoriev I.V."/>
            <person name="Kubicek C.P."/>
            <person name="Druzhinina I.S."/>
        </authorList>
    </citation>
    <scope>NUCLEOTIDE SEQUENCE [LARGE SCALE GENOMIC DNA]</scope>
    <source>
        <strain evidence="3">TUCIM 6016</strain>
    </source>
</reference>
<feature type="region of interest" description="Disordered" evidence="1">
    <location>
        <begin position="1"/>
        <end position="23"/>
    </location>
</feature>
<dbReference type="RefSeq" id="XP_024748371.1">
    <property type="nucleotide sequence ID" value="XM_024897294.1"/>
</dbReference>
<feature type="compositionally biased region" description="Basic and acidic residues" evidence="1">
    <location>
        <begin position="10"/>
        <end position="23"/>
    </location>
</feature>
<name>A0A2T4B763_9HYPO</name>
<keyword evidence="3" id="KW-1185">Reference proteome</keyword>
<evidence type="ECO:0000256" key="1">
    <source>
        <dbReference type="SAM" id="MobiDB-lite"/>
    </source>
</evidence>
<organism evidence="2 3">
    <name type="scientific">Trichoderma citrinoviride</name>
    <dbReference type="NCBI Taxonomy" id="58853"/>
    <lineage>
        <taxon>Eukaryota</taxon>
        <taxon>Fungi</taxon>
        <taxon>Dikarya</taxon>
        <taxon>Ascomycota</taxon>
        <taxon>Pezizomycotina</taxon>
        <taxon>Sordariomycetes</taxon>
        <taxon>Hypocreomycetidae</taxon>
        <taxon>Hypocreales</taxon>
        <taxon>Hypocreaceae</taxon>
        <taxon>Trichoderma</taxon>
    </lineage>
</organism>